<dbReference type="GO" id="GO:0015986">
    <property type="term" value="P:proton motive force-driven ATP synthesis"/>
    <property type="evidence" value="ECO:0007669"/>
    <property type="project" value="InterPro"/>
</dbReference>
<evidence type="ECO:0000313" key="14">
    <source>
        <dbReference type="EMBL" id="AYW52145.1"/>
    </source>
</evidence>
<feature type="transmembrane region" description="Helical" evidence="13">
    <location>
        <begin position="12"/>
        <end position="32"/>
    </location>
</feature>
<evidence type="ECO:0000256" key="12">
    <source>
        <dbReference type="RuleBase" id="RU003661"/>
    </source>
</evidence>
<accession>A0A3G5FNF5</accession>
<proteinExistence type="inferred from homology"/>
<evidence type="ECO:0000256" key="4">
    <source>
        <dbReference type="ARBA" id="ARBA00022448"/>
    </source>
</evidence>
<keyword evidence="6 12" id="KW-0812">Transmembrane</keyword>
<organism evidence="14">
    <name type="scientific">Lamiinae sp. 2 ACP-2013</name>
    <dbReference type="NCBI Taxonomy" id="1434532"/>
    <lineage>
        <taxon>Eukaryota</taxon>
        <taxon>Metazoa</taxon>
        <taxon>Ecdysozoa</taxon>
        <taxon>Arthropoda</taxon>
        <taxon>Hexapoda</taxon>
        <taxon>Insecta</taxon>
        <taxon>Pterygota</taxon>
        <taxon>Neoptera</taxon>
        <taxon>Endopterygota</taxon>
        <taxon>Coleoptera</taxon>
        <taxon>Polyphaga</taxon>
        <taxon>Cucujiformia</taxon>
        <taxon>Chrysomeloidea</taxon>
        <taxon>Cerambycidae</taxon>
        <taxon>Lamiinae</taxon>
    </lineage>
</organism>
<evidence type="ECO:0000256" key="6">
    <source>
        <dbReference type="ARBA" id="ARBA00022692"/>
    </source>
</evidence>
<evidence type="ECO:0000256" key="9">
    <source>
        <dbReference type="ARBA" id="ARBA00023065"/>
    </source>
</evidence>
<protein>
    <recommendedName>
        <fullName evidence="12">ATP synthase complex subunit 8</fullName>
    </recommendedName>
</protein>
<dbReference type="Pfam" id="PF00895">
    <property type="entry name" value="ATP-synt_8"/>
    <property type="match status" value="1"/>
</dbReference>
<name>A0A3G5FNF5_9CUCU</name>
<evidence type="ECO:0000256" key="1">
    <source>
        <dbReference type="ARBA" id="ARBA00004304"/>
    </source>
</evidence>
<keyword evidence="9 12" id="KW-0406">Ion transport</keyword>
<keyword evidence="5 12" id="KW-0138">CF(0)</keyword>
<keyword evidence="10 12" id="KW-0496">Mitochondrion</keyword>
<dbReference type="InterPro" id="IPR001421">
    <property type="entry name" value="ATP8_metazoa"/>
</dbReference>
<gene>
    <name evidence="14" type="primary">atp8</name>
</gene>
<reference evidence="14" key="1">
    <citation type="journal article" date="2015" name="Mol. Biol. Evol.">
        <title>Soup to Tree: The Phylogeny of Beetles Inferred by Mitochondrial Metagenomics of a Bornean Rainforest Sample.</title>
        <authorList>
            <person name="Crampton-Platt A."/>
            <person name="Timmermans M.J."/>
            <person name="Gimmel M.L."/>
            <person name="Kutty S.N."/>
            <person name="Cockerill T.D."/>
            <person name="Vun Khen C."/>
            <person name="Vogler A.P."/>
        </authorList>
    </citation>
    <scope>NUCLEOTIDE SEQUENCE</scope>
</reference>
<dbReference type="GO" id="GO:0045259">
    <property type="term" value="C:proton-transporting ATP synthase complex"/>
    <property type="evidence" value="ECO:0007669"/>
    <property type="project" value="UniProtKB-KW"/>
</dbReference>
<evidence type="ECO:0000256" key="8">
    <source>
        <dbReference type="ARBA" id="ARBA00022989"/>
    </source>
</evidence>
<comment type="subcellular location">
    <subcellularLocation>
        <location evidence="1 12">Mitochondrion membrane</location>
        <topology evidence="1 12">Single-pass membrane protein</topology>
    </subcellularLocation>
</comment>
<evidence type="ECO:0000256" key="11">
    <source>
        <dbReference type="ARBA" id="ARBA00023136"/>
    </source>
</evidence>
<evidence type="ECO:0000256" key="2">
    <source>
        <dbReference type="ARBA" id="ARBA00008892"/>
    </source>
</evidence>
<keyword evidence="11 13" id="KW-0472">Membrane</keyword>
<keyword evidence="4 12" id="KW-0813">Transport</keyword>
<evidence type="ECO:0000256" key="10">
    <source>
        <dbReference type="ARBA" id="ARBA00023128"/>
    </source>
</evidence>
<evidence type="ECO:0000256" key="7">
    <source>
        <dbReference type="ARBA" id="ARBA00022781"/>
    </source>
</evidence>
<dbReference type="GO" id="GO:0031966">
    <property type="term" value="C:mitochondrial membrane"/>
    <property type="evidence" value="ECO:0007669"/>
    <property type="project" value="UniProtKB-SubCell"/>
</dbReference>
<keyword evidence="7 12" id="KW-0375">Hydrogen ion transport</keyword>
<comment type="similarity">
    <text evidence="2 12">Belongs to the ATPase protein 8 family.</text>
</comment>
<dbReference type="GO" id="GO:0015078">
    <property type="term" value="F:proton transmembrane transporter activity"/>
    <property type="evidence" value="ECO:0007669"/>
    <property type="project" value="InterPro"/>
</dbReference>
<reference evidence="14" key="2">
    <citation type="submission" date="2018-08" db="EMBL/GenBank/DDBJ databases">
        <authorList>
            <person name="Prakash G."/>
            <person name="Vogler A.P."/>
        </authorList>
    </citation>
    <scope>NUCLEOTIDE SEQUENCE</scope>
</reference>
<evidence type="ECO:0000256" key="5">
    <source>
        <dbReference type="ARBA" id="ARBA00022547"/>
    </source>
</evidence>
<dbReference type="EMBL" id="MH789720">
    <property type="protein sequence ID" value="AYW52145.1"/>
    <property type="molecule type" value="Genomic_DNA"/>
</dbReference>
<comment type="subunit">
    <text evidence="3">F-type ATPases have 2 components, CF(1) - the catalytic core - and CF(0) - the membrane proton channel.</text>
</comment>
<dbReference type="AlphaFoldDB" id="A0A3G5FNF5"/>
<keyword evidence="8 13" id="KW-1133">Transmembrane helix</keyword>
<evidence type="ECO:0000256" key="3">
    <source>
        <dbReference type="ARBA" id="ARBA00011291"/>
    </source>
</evidence>
<sequence>MPQMAPLNWLSLFLLFLLIFMIFNIMNYYIFFYNMKTFKKIKAKLNYNWKW</sequence>
<geneLocation type="mitochondrion" evidence="14"/>
<evidence type="ECO:0000256" key="13">
    <source>
        <dbReference type="SAM" id="Phobius"/>
    </source>
</evidence>